<feature type="repeat" description="ANK" evidence="7">
    <location>
        <begin position="136"/>
        <end position="168"/>
    </location>
</feature>
<dbReference type="GO" id="GO:0003006">
    <property type="term" value="P:developmental process involved in reproduction"/>
    <property type="evidence" value="ECO:0007669"/>
    <property type="project" value="UniProtKB-ARBA"/>
</dbReference>
<dbReference type="Gene3D" id="1.25.40.20">
    <property type="entry name" value="Ankyrin repeat-containing domain"/>
    <property type="match status" value="3"/>
</dbReference>
<dbReference type="PROSITE" id="PS50297">
    <property type="entry name" value="ANK_REP_REGION"/>
    <property type="match status" value="4"/>
</dbReference>
<evidence type="ECO:0000256" key="5">
    <source>
        <dbReference type="ARBA" id="ARBA00038500"/>
    </source>
</evidence>
<evidence type="ECO:0000256" key="2">
    <source>
        <dbReference type="ARBA" id="ARBA00022737"/>
    </source>
</evidence>
<protein>
    <recommendedName>
        <fullName evidence="6">Protein fem-1 homolog B</fullName>
    </recommendedName>
</protein>
<sequence>MAASGGSSVIAAHSLDNINRKVYYAAKHGMAVALCDHLSDFPKGEEAIKEMLTLVVEEDDGQKCTPLIIAARNGHHTVVRALVKYQSDLEQEGTVKFDGYAIEGASALWCAAGAGHLGVVKILVRCGANVNHTTRTNSTPVRAACFDGRLDIVKYLTQHNADIHITNKYNNTCLMIAAYKGHLDVVNYLLDLNANPDEKANCGATALHFAAECGHVEIVQTLLEYGADIVSNEHNMTPLIAAAERAGAKVVEYLITMDNLVSVSDRIDALELLGASYASDKDHYNLEKAHTYMCRAMDLRHADPSNVIEKQLSAPLAPYGYHRECQTIEELVAINNVPTSLHMEALSIRERILGPNNPEVPAAVIFRGAVFADNARFDRCLQLWMHAMRLKLDTNMCVVKDLLRFAQVFSQMVHVGVDLEFGIVLDVLEATVLELQRNHSKIANPGPKDDIDAIKEEIEQNMITSLYLLMIAQRICKSSSSSPTTTTAAAAAAGNAGNNNIIQNNNHNNNNNNNNNDDHLDNVIVNLPQNPVLDVNFQLVDNFNIHAENNNAALGWGDIVGNEGGIALNNFARNHYENSGNKSTRSEGCNAERSGLNPREMRLHRAVYRLVRSNSVTLAGETLLHLAVSPDTPVDDFHTNLICRFPCASTAKLLITCGADVNAQDKRRNTALHLIVAYQKPISDFLTLHNIILGLVEGGAHMDIVNERGATPFQTASTGVAEIILRTQQRLSLQCLASRVIVSSGLAYRGLVPRHLEAFIQVHGPSASAVLAPASGAHHNQL</sequence>
<dbReference type="PANTHER" id="PTHR24173:SF78">
    <property type="entry name" value="PROTEIN FEM-1 HOMOLOG B"/>
    <property type="match status" value="1"/>
</dbReference>
<evidence type="ECO:0000256" key="3">
    <source>
        <dbReference type="ARBA" id="ARBA00022786"/>
    </source>
</evidence>
<dbReference type="FunFam" id="1.25.40.20:FF:000264">
    <property type="entry name" value="Fem-1 homolog B"/>
    <property type="match status" value="1"/>
</dbReference>
<feature type="compositionally biased region" description="Low complexity" evidence="8">
    <location>
        <begin position="500"/>
        <end position="515"/>
    </location>
</feature>
<feature type="region of interest" description="Disordered" evidence="8">
    <location>
        <begin position="500"/>
        <end position="520"/>
    </location>
</feature>
<dbReference type="AlphaFoldDB" id="A0A6A7G3H6"/>
<reference evidence="9" key="1">
    <citation type="submission" date="2017-11" db="EMBL/GenBank/DDBJ databases">
        <title>The sensing device of the deep-sea amphipod.</title>
        <authorList>
            <person name="Kobayashi H."/>
            <person name="Nagahama T."/>
            <person name="Arai W."/>
            <person name="Sasagawa Y."/>
            <person name="Umeda M."/>
            <person name="Hayashi T."/>
            <person name="Nikaido I."/>
            <person name="Watanabe H."/>
            <person name="Oguri K."/>
            <person name="Kitazato H."/>
            <person name="Fujioka K."/>
            <person name="Kido Y."/>
            <person name="Takami H."/>
        </authorList>
    </citation>
    <scope>NUCLEOTIDE SEQUENCE</scope>
    <source>
        <tissue evidence="9">Whole body</tissue>
    </source>
</reference>
<dbReference type="InterPro" id="IPR036770">
    <property type="entry name" value="Ankyrin_rpt-contain_sf"/>
</dbReference>
<evidence type="ECO:0000256" key="1">
    <source>
        <dbReference type="ARBA" id="ARBA00004906"/>
    </source>
</evidence>
<dbReference type="SMART" id="SM00248">
    <property type="entry name" value="ANK"/>
    <property type="match status" value="8"/>
</dbReference>
<dbReference type="PRINTS" id="PR01415">
    <property type="entry name" value="ANKYRIN"/>
</dbReference>
<feature type="repeat" description="ANK" evidence="7">
    <location>
        <begin position="202"/>
        <end position="234"/>
    </location>
</feature>
<dbReference type="SUPFAM" id="SSF48403">
    <property type="entry name" value="Ankyrin repeat"/>
    <property type="match status" value="2"/>
</dbReference>
<dbReference type="Pfam" id="PF12796">
    <property type="entry name" value="Ank_2"/>
    <property type="match status" value="2"/>
</dbReference>
<keyword evidence="4 7" id="KW-0040">ANK repeat</keyword>
<keyword evidence="9" id="KW-0675">Receptor</keyword>
<name>A0A6A7G3H6_9CRUS</name>
<evidence type="ECO:0000256" key="6">
    <source>
        <dbReference type="ARBA" id="ARBA00072197"/>
    </source>
</evidence>
<dbReference type="InterPro" id="IPR002110">
    <property type="entry name" value="Ankyrin_rpt"/>
</dbReference>
<feature type="repeat" description="ANK" evidence="7">
    <location>
        <begin position="62"/>
        <end position="94"/>
    </location>
</feature>
<evidence type="ECO:0000256" key="4">
    <source>
        <dbReference type="ARBA" id="ARBA00023043"/>
    </source>
</evidence>
<feature type="repeat" description="ANK" evidence="7">
    <location>
        <begin position="169"/>
        <end position="201"/>
    </location>
</feature>
<organism evidence="9">
    <name type="scientific">Hirondellea gigas</name>
    <dbReference type="NCBI Taxonomy" id="1518452"/>
    <lineage>
        <taxon>Eukaryota</taxon>
        <taxon>Metazoa</taxon>
        <taxon>Ecdysozoa</taxon>
        <taxon>Arthropoda</taxon>
        <taxon>Crustacea</taxon>
        <taxon>Multicrustacea</taxon>
        <taxon>Malacostraca</taxon>
        <taxon>Eumalacostraca</taxon>
        <taxon>Peracarida</taxon>
        <taxon>Amphipoda</taxon>
        <taxon>Amphilochidea</taxon>
        <taxon>Lysianassida</taxon>
        <taxon>Lysianassidira</taxon>
        <taxon>Lysianassoidea</taxon>
        <taxon>Lysianassidae</taxon>
        <taxon>Hirondellea</taxon>
    </lineage>
</organism>
<comment type="pathway">
    <text evidence="1">Protein modification; protein ubiquitination.</text>
</comment>
<dbReference type="PANTHER" id="PTHR24173">
    <property type="entry name" value="ANKYRIN REPEAT CONTAINING"/>
    <property type="match status" value="1"/>
</dbReference>
<keyword evidence="2" id="KW-0677">Repeat</keyword>
<evidence type="ECO:0000256" key="7">
    <source>
        <dbReference type="PROSITE-ProRule" id="PRU00023"/>
    </source>
</evidence>
<dbReference type="GO" id="GO:0005737">
    <property type="term" value="C:cytoplasm"/>
    <property type="evidence" value="ECO:0007669"/>
    <property type="project" value="UniProtKB-SubCell"/>
</dbReference>
<dbReference type="EMBL" id="IACT01005775">
    <property type="protein sequence ID" value="LAC24919.1"/>
    <property type="molecule type" value="mRNA"/>
</dbReference>
<proteinExistence type="evidence at transcript level"/>
<feature type="repeat" description="ANK" evidence="7">
    <location>
        <begin position="103"/>
        <end position="135"/>
    </location>
</feature>
<evidence type="ECO:0000313" key="9">
    <source>
        <dbReference type="EMBL" id="LAC24919.1"/>
    </source>
</evidence>
<dbReference type="PROSITE" id="PS50088">
    <property type="entry name" value="ANK_REPEAT"/>
    <property type="match status" value="5"/>
</dbReference>
<dbReference type="GO" id="GO:0043161">
    <property type="term" value="P:proteasome-mediated ubiquitin-dependent protein catabolic process"/>
    <property type="evidence" value="ECO:0007669"/>
    <property type="project" value="UniProtKB-ARBA"/>
</dbReference>
<evidence type="ECO:0000256" key="8">
    <source>
        <dbReference type="SAM" id="MobiDB-lite"/>
    </source>
</evidence>
<accession>A0A6A7G3H6</accession>
<dbReference type="Pfam" id="PF00023">
    <property type="entry name" value="Ank"/>
    <property type="match status" value="1"/>
</dbReference>
<keyword evidence="3" id="KW-0833">Ubl conjugation pathway</keyword>
<comment type="similarity">
    <text evidence="5">Belongs to the fem-1 family.</text>
</comment>